<dbReference type="PANTHER" id="PTHR23088">
    <property type="entry name" value="NITRILASE-RELATED"/>
    <property type="match status" value="1"/>
</dbReference>
<feature type="domain" description="CN hydrolase" evidence="2">
    <location>
        <begin position="1"/>
        <end position="239"/>
    </location>
</feature>
<comment type="caution">
    <text evidence="3">The sequence shown here is derived from an EMBL/GenBank/DDBJ whole genome shotgun (WGS) entry which is preliminary data.</text>
</comment>
<evidence type="ECO:0000259" key="2">
    <source>
        <dbReference type="PROSITE" id="PS50263"/>
    </source>
</evidence>
<dbReference type="GO" id="GO:0016787">
    <property type="term" value="F:hydrolase activity"/>
    <property type="evidence" value="ECO:0007669"/>
    <property type="project" value="UniProtKB-KW"/>
</dbReference>
<evidence type="ECO:0000313" key="4">
    <source>
        <dbReference type="Proteomes" id="UP000437709"/>
    </source>
</evidence>
<dbReference type="InterPro" id="IPR001110">
    <property type="entry name" value="UPF0012_CS"/>
</dbReference>
<evidence type="ECO:0000313" key="3">
    <source>
        <dbReference type="EMBL" id="MPV35503.1"/>
    </source>
</evidence>
<sequence length="268" mass="29393">MRIGLVQVASPDGESPKDRRARVADMIRSAEPCDLYVLPELWAAGYFSFDEYIARAEPLDGPTVRTLAGVAAERDAFLHVGSLLEDRDQGRVRNTAVLLDRSGTPVSKYSKIHVFGYQSAESQLLEPGDKVEVTPTEYGTVASTTCYDLRFPGLWQLLSELGTEIAVVPAAWPAARLAHWKLFTSARAVEHQMFVIACNAAGTQHGTLLGGHSRVVDPWGEVVLELGADEEVGICEIDPGQVSVVRREFPVLADRLPSYQMSQQKENV</sequence>
<dbReference type="EMBL" id="WHPC01000001">
    <property type="protein sequence ID" value="MPV35503.1"/>
    <property type="molecule type" value="Genomic_DNA"/>
</dbReference>
<gene>
    <name evidence="3" type="ORF">GB881_00315</name>
</gene>
<dbReference type="AlphaFoldDB" id="A0A6N7EE71"/>
<dbReference type="Pfam" id="PF00795">
    <property type="entry name" value="CN_hydrolase"/>
    <property type="match status" value="1"/>
</dbReference>
<keyword evidence="4" id="KW-1185">Reference proteome</keyword>
<accession>A0A6N7EE71</accession>
<dbReference type="PROSITE" id="PS50263">
    <property type="entry name" value="CN_HYDROLASE"/>
    <property type="match status" value="1"/>
</dbReference>
<dbReference type="InterPro" id="IPR036526">
    <property type="entry name" value="C-N_Hydrolase_sf"/>
</dbReference>
<dbReference type="Gene3D" id="3.60.110.10">
    <property type="entry name" value="Carbon-nitrogen hydrolase"/>
    <property type="match status" value="1"/>
</dbReference>
<keyword evidence="3" id="KW-0378">Hydrolase</keyword>
<name>A0A6N7EE71_9MICO</name>
<evidence type="ECO:0000256" key="1">
    <source>
        <dbReference type="ARBA" id="ARBA00010613"/>
    </source>
</evidence>
<reference evidence="3 4" key="1">
    <citation type="submission" date="2019-10" db="EMBL/GenBank/DDBJ databases">
        <title>Georgenia wutianyii sp. nov. and Georgenia yuyongxinii sp. nov. isolated from plateau pika (Ochotona curzoniae) in the Qinghai-Tibet plateau of China.</title>
        <authorList>
            <person name="Tian Z."/>
        </authorList>
    </citation>
    <scope>NUCLEOTIDE SEQUENCE [LARGE SCALE GENOMIC DNA]</scope>
    <source>
        <strain evidence="3 4">JCM 19765</strain>
    </source>
</reference>
<dbReference type="RefSeq" id="WP_152193409.1">
    <property type="nucleotide sequence ID" value="NZ_VUKD01000001.1"/>
</dbReference>
<proteinExistence type="inferred from homology"/>
<protein>
    <submittedName>
        <fullName evidence="3">Carbon-nitrogen family hydrolase</fullName>
    </submittedName>
</protein>
<dbReference type="SUPFAM" id="SSF56317">
    <property type="entry name" value="Carbon-nitrogen hydrolase"/>
    <property type="match status" value="1"/>
</dbReference>
<dbReference type="Proteomes" id="UP000437709">
    <property type="component" value="Unassembled WGS sequence"/>
</dbReference>
<comment type="similarity">
    <text evidence="1">Belongs to the carbon-nitrogen hydrolase superfamily. NIT1/NIT2 family.</text>
</comment>
<dbReference type="OrthoDB" id="9811121at2"/>
<dbReference type="PANTHER" id="PTHR23088:SF27">
    <property type="entry name" value="DEAMINATED GLUTATHIONE AMIDASE"/>
    <property type="match status" value="1"/>
</dbReference>
<dbReference type="PROSITE" id="PS01227">
    <property type="entry name" value="UPF0012"/>
    <property type="match status" value="1"/>
</dbReference>
<organism evidence="3 4">
    <name type="scientific">Georgenia subflava</name>
    <dbReference type="NCBI Taxonomy" id="1622177"/>
    <lineage>
        <taxon>Bacteria</taxon>
        <taxon>Bacillati</taxon>
        <taxon>Actinomycetota</taxon>
        <taxon>Actinomycetes</taxon>
        <taxon>Micrococcales</taxon>
        <taxon>Bogoriellaceae</taxon>
        <taxon>Georgenia</taxon>
    </lineage>
</organism>
<dbReference type="InterPro" id="IPR003010">
    <property type="entry name" value="C-N_Hydrolase"/>
</dbReference>